<dbReference type="AlphaFoldDB" id="A0A9Q0FFV1"/>
<evidence type="ECO:0000256" key="1">
    <source>
        <dbReference type="ARBA" id="ARBA00004498"/>
    </source>
</evidence>
<dbReference type="InterPro" id="IPR007325">
    <property type="entry name" value="KFase/CYL"/>
</dbReference>
<evidence type="ECO:0000313" key="5">
    <source>
        <dbReference type="EMBL" id="KAJ4830718.1"/>
    </source>
</evidence>
<dbReference type="EMBL" id="JAKUCV010005549">
    <property type="protein sequence ID" value="KAJ4830718.1"/>
    <property type="molecule type" value="Genomic_DNA"/>
</dbReference>
<dbReference type="InterPro" id="IPR037175">
    <property type="entry name" value="KFase_sf"/>
</dbReference>
<proteinExistence type="inferred from homology"/>
<evidence type="ECO:0000256" key="4">
    <source>
        <dbReference type="SAM" id="SignalP"/>
    </source>
</evidence>
<evidence type="ECO:0008006" key="7">
    <source>
        <dbReference type="Google" id="ProtNLM"/>
    </source>
</evidence>
<gene>
    <name evidence="5" type="ORF">Tsubulata_015587</name>
</gene>
<dbReference type="GO" id="GO:0004061">
    <property type="term" value="F:arylformamidase activity"/>
    <property type="evidence" value="ECO:0007669"/>
    <property type="project" value="InterPro"/>
</dbReference>
<evidence type="ECO:0000313" key="6">
    <source>
        <dbReference type="Proteomes" id="UP001141552"/>
    </source>
</evidence>
<dbReference type="OrthoDB" id="7108654at2759"/>
<organism evidence="5 6">
    <name type="scientific">Turnera subulata</name>
    <dbReference type="NCBI Taxonomy" id="218843"/>
    <lineage>
        <taxon>Eukaryota</taxon>
        <taxon>Viridiplantae</taxon>
        <taxon>Streptophyta</taxon>
        <taxon>Embryophyta</taxon>
        <taxon>Tracheophyta</taxon>
        <taxon>Spermatophyta</taxon>
        <taxon>Magnoliopsida</taxon>
        <taxon>eudicotyledons</taxon>
        <taxon>Gunneridae</taxon>
        <taxon>Pentapetalae</taxon>
        <taxon>rosids</taxon>
        <taxon>fabids</taxon>
        <taxon>Malpighiales</taxon>
        <taxon>Passifloraceae</taxon>
        <taxon>Turnera</taxon>
    </lineage>
</organism>
<comment type="subcellular location">
    <subcellularLocation>
        <location evidence="1">Secreted</location>
        <location evidence="1">Extracellular space</location>
        <location evidence="1">Extracellular matrix</location>
    </subcellularLocation>
</comment>
<accession>A0A9Q0FFV1</accession>
<dbReference type="Proteomes" id="UP001141552">
    <property type="component" value="Unassembled WGS sequence"/>
</dbReference>
<evidence type="ECO:0000256" key="2">
    <source>
        <dbReference type="ARBA" id="ARBA00007865"/>
    </source>
</evidence>
<dbReference type="GO" id="GO:0019441">
    <property type="term" value="P:L-tryptophan catabolic process to kynurenine"/>
    <property type="evidence" value="ECO:0007669"/>
    <property type="project" value="InterPro"/>
</dbReference>
<dbReference type="PANTHER" id="PTHR31118:SF18">
    <property type="entry name" value="KYNURENINE FORMAMIDASE-LIKE ISOFORM X1"/>
    <property type="match status" value="1"/>
</dbReference>
<feature type="signal peptide" evidence="4">
    <location>
        <begin position="1"/>
        <end position="23"/>
    </location>
</feature>
<dbReference type="SUPFAM" id="SSF102198">
    <property type="entry name" value="Putative cyclase"/>
    <property type="match status" value="1"/>
</dbReference>
<keyword evidence="3" id="KW-0964">Secreted</keyword>
<protein>
    <recommendedName>
        <fullName evidence="7">Cyclase family protein</fullName>
    </recommendedName>
</protein>
<evidence type="ECO:0000256" key="3">
    <source>
        <dbReference type="ARBA" id="ARBA00022530"/>
    </source>
</evidence>
<dbReference type="PANTHER" id="PTHR31118">
    <property type="entry name" value="CYCLASE-LIKE PROTEIN 2"/>
    <property type="match status" value="1"/>
</dbReference>
<dbReference type="Pfam" id="PF04199">
    <property type="entry name" value="Cyclase"/>
    <property type="match status" value="1"/>
</dbReference>
<dbReference type="Gene3D" id="3.50.30.50">
    <property type="entry name" value="Putative cyclase"/>
    <property type="match status" value="1"/>
</dbReference>
<feature type="chain" id="PRO_5040315159" description="Cyclase family protein" evidence="4">
    <location>
        <begin position="24"/>
        <end position="116"/>
    </location>
</feature>
<feature type="non-terminal residue" evidence="5">
    <location>
        <position position="116"/>
    </location>
</feature>
<name>A0A9Q0FFV1_9ROSI</name>
<sequence length="116" mass="12792">MVRGAQILLLCSAVLTLATCTLAGIPKARTREVYGNGRIFDITHEVNPNMPAFESKDGVGQFMRLVNSIKNGSRWNDGVLTLSTHTGTHTDSPGHFYEEYYEAGYNVDTLDLDVLN</sequence>
<keyword evidence="4" id="KW-0732">Signal</keyword>
<comment type="similarity">
    <text evidence="2">Belongs to the Cyclase 1 superfamily.</text>
</comment>
<reference evidence="5" key="1">
    <citation type="submission" date="2022-02" db="EMBL/GenBank/DDBJ databases">
        <authorList>
            <person name="Henning P.M."/>
            <person name="McCubbin A.G."/>
            <person name="Shore J.S."/>
        </authorList>
    </citation>
    <scope>NUCLEOTIDE SEQUENCE</scope>
    <source>
        <strain evidence="5">F60SS</strain>
        <tissue evidence="5">Leaves</tissue>
    </source>
</reference>
<comment type="caution">
    <text evidence="5">The sequence shown here is derived from an EMBL/GenBank/DDBJ whole genome shotgun (WGS) entry which is preliminary data.</text>
</comment>
<reference evidence="5" key="2">
    <citation type="journal article" date="2023" name="Plants (Basel)">
        <title>Annotation of the Turnera subulata (Passifloraceae) Draft Genome Reveals the S-Locus Evolved after the Divergence of Turneroideae from Passifloroideae in a Stepwise Manner.</title>
        <authorList>
            <person name="Henning P.M."/>
            <person name="Roalson E.H."/>
            <person name="Mir W."/>
            <person name="McCubbin A.G."/>
            <person name="Shore J.S."/>
        </authorList>
    </citation>
    <scope>NUCLEOTIDE SEQUENCE</scope>
    <source>
        <strain evidence="5">F60SS</strain>
    </source>
</reference>
<keyword evidence="6" id="KW-1185">Reference proteome</keyword>
<keyword evidence="3" id="KW-0272">Extracellular matrix</keyword>